<reference evidence="17" key="1">
    <citation type="submission" date="2017-02" db="EMBL/GenBank/DDBJ databases">
        <title>Delineation of Paenibacillus larvae strains originating from foulbrood outbreaks.</title>
        <authorList>
            <person name="Beims H."/>
            <person name="Bunk B."/>
            <person name="Sproeer C."/>
            <person name="Mohr K.I."/>
            <person name="Pradella S."/>
            <person name="Guenther G."/>
            <person name="Rohde M."/>
            <person name="von der Ohe W."/>
            <person name="Steinert M."/>
        </authorList>
    </citation>
    <scope>NUCLEOTIDE SEQUENCE [LARGE SCALE GENOMIC DNA]</scope>
    <source>
        <strain evidence="17">Eric_III</strain>
        <plasmid evidence="17">Plasmid unnamed1</plasmid>
    </source>
</reference>
<dbReference type="PANTHER" id="PTHR11390">
    <property type="entry name" value="PROKARYOTIC DNA TOPOISOMERASE"/>
    <property type="match status" value="1"/>
</dbReference>
<geneLocation type="plasmid" evidence="16">
    <name>unnamed1</name>
</geneLocation>
<accession>A0A2L1U7D3</accession>
<dbReference type="Pfam" id="PF01751">
    <property type="entry name" value="Toprim"/>
    <property type="match status" value="1"/>
</dbReference>
<dbReference type="PROSITE" id="PS00396">
    <property type="entry name" value="TOPO_IA_1"/>
    <property type="match status" value="1"/>
</dbReference>
<dbReference type="GO" id="GO:0003917">
    <property type="term" value="F:DNA topoisomerase type I (single strand cut, ATP-independent) activity"/>
    <property type="evidence" value="ECO:0007669"/>
    <property type="project" value="UniProtKB-EC"/>
</dbReference>
<sequence>MVVILAEKPDQARKLAAPFPHSKGKGFLSIQSCKEFPAGAKITWAIGHLVELKSPEEYNESWKKWSKDSLPIIPETFEYRVTKDKEAQFKVVKELLKEADEIIIGTDPAREGENIARLLIMQAGCAKKTIKRLWTSSLTENAIRKGFAELRDGSQTINLFYEAQARQISDWLIGLNASRLYTLHLQEKGLRDVFSVGRVQTPVLTLIYNRQCEINNFKSQPFFELTAEFTVKNGTYFGKVKERFPSKEQLFESVHPHIEPGKTQYQGRIKNVEVSEKRTQPPSLFNLSALQASLNKKAKYSPQDVLNTVQSLYEKGYVSYPRSDSQHITEEEFMYLKENLDQYQQYVNLSFQPHNLEPSKRFVNPEKVSDHYAIIPTEKIPEVAESFTPMEKTTYVEIVKSALAMFMSDYLYEETVITTEVGEVDFITKGKTEKSIGWKQLFRNDPQDADEEDEESTLPPVESDEMANGETKIKEGMTQPPKPYTQGQLITLMEHAGRHVEDKEMREALNESAGLGTEATRSGIIETLLKREFIEIKKNQVFVTPKGNVLCEAVKGTILSKPEMTAQWEMFLKEVGKGNKSGEVFIENTKKLCYQLLEQAAADMTSLDVKEQVAEQQQVEHICKCPCGKGHIVDRKKFYGCTGYKNGCKISFSKELCGKKLTQTQIKQLCEKGKTNKIKGFVSKKKKEFDAVLVLKDGKIEFSFEKKNEIADFHLN</sequence>
<protein>
    <recommendedName>
        <fullName evidence="3">DNA topoisomerase</fullName>
        <ecNumber evidence="3">5.6.2.1</ecNumber>
    </recommendedName>
    <alternativeName>
        <fullName evidence="12">Omega-protein</fullName>
    </alternativeName>
    <alternativeName>
        <fullName evidence="11">Relaxing enzyme</fullName>
    </alternativeName>
    <alternativeName>
        <fullName evidence="9">Swivelase</fullName>
    </alternativeName>
    <alternativeName>
        <fullName evidence="10">Untwisting enzyme</fullName>
    </alternativeName>
</protein>
<evidence type="ECO:0000313" key="17">
    <source>
        <dbReference type="Proteomes" id="UP000239833"/>
    </source>
</evidence>
<feature type="region of interest" description="Disordered" evidence="13">
    <location>
        <begin position="441"/>
        <end position="466"/>
    </location>
</feature>
<evidence type="ECO:0000256" key="7">
    <source>
        <dbReference type="ARBA" id="ARBA00023125"/>
    </source>
</evidence>
<evidence type="ECO:0000256" key="2">
    <source>
        <dbReference type="ARBA" id="ARBA00009446"/>
    </source>
</evidence>
<dbReference type="Gene3D" id="1.10.290.10">
    <property type="entry name" value="Topoisomerase I, domain 4"/>
    <property type="match status" value="1"/>
</dbReference>
<dbReference type="InterPro" id="IPR013497">
    <property type="entry name" value="Topo_IA_cen"/>
</dbReference>
<evidence type="ECO:0000256" key="5">
    <source>
        <dbReference type="ARBA" id="ARBA00022842"/>
    </source>
</evidence>
<dbReference type="Gene3D" id="2.70.20.10">
    <property type="entry name" value="Topoisomerase I, domain 3"/>
    <property type="match status" value="1"/>
</dbReference>
<dbReference type="GO" id="GO:0006265">
    <property type="term" value="P:DNA topological change"/>
    <property type="evidence" value="ECO:0007669"/>
    <property type="project" value="InterPro"/>
</dbReference>
<keyword evidence="4" id="KW-0479">Metal-binding</keyword>
<evidence type="ECO:0000313" key="16">
    <source>
        <dbReference type="EMBL" id="AVF28849.1"/>
    </source>
</evidence>
<keyword evidence="8 16" id="KW-0413">Isomerase</keyword>
<dbReference type="EC" id="5.6.2.1" evidence="3"/>
<dbReference type="InterPro" id="IPR023405">
    <property type="entry name" value="Topo_IA_core_domain"/>
</dbReference>
<dbReference type="NCBIfam" id="TIGR01056">
    <property type="entry name" value="topB"/>
    <property type="match status" value="1"/>
</dbReference>
<gene>
    <name evidence="16" type="primary">topB_3</name>
    <name evidence="16" type="ORF">ERICIII_04846</name>
</gene>
<comment type="similarity">
    <text evidence="2">Belongs to the type IA topoisomerase family.</text>
</comment>
<dbReference type="InterPro" id="IPR034144">
    <property type="entry name" value="TOPRIM_TopoIII"/>
</dbReference>
<dbReference type="GO" id="GO:0043597">
    <property type="term" value="C:cytoplasmic replication fork"/>
    <property type="evidence" value="ECO:0007669"/>
    <property type="project" value="TreeGrafter"/>
</dbReference>
<dbReference type="PROSITE" id="PS50880">
    <property type="entry name" value="TOPRIM"/>
    <property type="match status" value="1"/>
</dbReference>
<evidence type="ECO:0000256" key="4">
    <source>
        <dbReference type="ARBA" id="ARBA00022723"/>
    </source>
</evidence>
<dbReference type="InterPro" id="IPR006171">
    <property type="entry name" value="TOPRIM_dom"/>
</dbReference>
<evidence type="ECO:0000256" key="3">
    <source>
        <dbReference type="ARBA" id="ARBA00012891"/>
    </source>
</evidence>
<organism evidence="16 17">
    <name type="scientific">Paenibacillus larvae subsp. larvae</name>
    <dbReference type="NCBI Taxonomy" id="147375"/>
    <lineage>
        <taxon>Bacteria</taxon>
        <taxon>Bacillati</taxon>
        <taxon>Bacillota</taxon>
        <taxon>Bacilli</taxon>
        <taxon>Bacillales</taxon>
        <taxon>Paenibacillaceae</taxon>
        <taxon>Paenibacillus</taxon>
    </lineage>
</organism>
<dbReference type="EMBL" id="CP019656">
    <property type="protein sequence ID" value="AVF28849.1"/>
    <property type="molecule type" value="Genomic_DNA"/>
</dbReference>
<keyword evidence="7" id="KW-0238">DNA-binding</keyword>
<dbReference type="InterPro" id="IPR000380">
    <property type="entry name" value="Topo_IA"/>
</dbReference>
<proteinExistence type="inferred from homology"/>
<dbReference type="AlphaFoldDB" id="A0A2L1U7D3"/>
<feature type="domain" description="Topo IA-type catalytic" evidence="15">
    <location>
        <begin position="156"/>
        <end position="597"/>
    </location>
</feature>
<dbReference type="InterPro" id="IPR013825">
    <property type="entry name" value="Topo_IA_cen_sub2"/>
</dbReference>
<dbReference type="Gene3D" id="3.40.50.140">
    <property type="match status" value="1"/>
</dbReference>
<feature type="compositionally biased region" description="Acidic residues" evidence="13">
    <location>
        <begin position="447"/>
        <end position="466"/>
    </location>
</feature>
<dbReference type="InterPro" id="IPR013824">
    <property type="entry name" value="Topo_IA_cen_sub1"/>
</dbReference>
<keyword evidence="16" id="KW-0614">Plasmid</keyword>
<dbReference type="GO" id="GO:0006310">
    <property type="term" value="P:DNA recombination"/>
    <property type="evidence" value="ECO:0007669"/>
    <property type="project" value="TreeGrafter"/>
</dbReference>
<dbReference type="GO" id="GO:0046872">
    <property type="term" value="F:metal ion binding"/>
    <property type="evidence" value="ECO:0007669"/>
    <property type="project" value="UniProtKB-KW"/>
</dbReference>
<feature type="domain" description="Toprim" evidence="14">
    <location>
        <begin position="1"/>
        <end position="138"/>
    </location>
</feature>
<evidence type="ECO:0000256" key="1">
    <source>
        <dbReference type="ARBA" id="ARBA00000213"/>
    </source>
</evidence>
<dbReference type="InterPro" id="IPR025589">
    <property type="entry name" value="Toprim_C_rpt"/>
</dbReference>
<keyword evidence="6" id="KW-0799">Topoisomerase</keyword>
<evidence type="ECO:0000256" key="8">
    <source>
        <dbReference type="ARBA" id="ARBA00023235"/>
    </source>
</evidence>
<evidence type="ECO:0000256" key="10">
    <source>
        <dbReference type="ARBA" id="ARBA00031985"/>
    </source>
</evidence>
<evidence type="ECO:0000256" key="12">
    <source>
        <dbReference type="ARBA" id="ARBA00032877"/>
    </source>
</evidence>
<dbReference type="PROSITE" id="PS52039">
    <property type="entry name" value="TOPO_IA_2"/>
    <property type="match status" value="1"/>
</dbReference>
<dbReference type="Pfam" id="PF13342">
    <property type="entry name" value="Toprim_Crpt"/>
    <property type="match status" value="1"/>
</dbReference>
<dbReference type="InterPro" id="IPR013826">
    <property type="entry name" value="Topo_IA_cen_sub3"/>
</dbReference>
<dbReference type="CDD" id="cd00186">
    <property type="entry name" value="TOP1Ac"/>
    <property type="match status" value="1"/>
</dbReference>
<dbReference type="Proteomes" id="UP000239833">
    <property type="component" value="Plasmid unnamed1"/>
</dbReference>
<keyword evidence="5" id="KW-0460">Magnesium</keyword>
<dbReference type="SMART" id="SM00493">
    <property type="entry name" value="TOPRIM"/>
    <property type="match status" value="1"/>
</dbReference>
<dbReference type="InterPro" id="IPR005738">
    <property type="entry name" value="TopoIII"/>
</dbReference>
<dbReference type="GO" id="GO:0006281">
    <property type="term" value="P:DNA repair"/>
    <property type="evidence" value="ECO:0007669"/>
    <property type="project" value="TreeGrafter"/>
</dbReference>
<evidence type="ECO:0000256" key="6">
    <source>
        <dbReference type="ARBA" id="ARBA00023029"/>
    </source>
</evidence>
<comment type="catalytic activity">
    <reaction evidence="1">
        <text>ATP-independent breakage of single-stranded DNA, followed by passage and rejoining.</text>
        <dbReference type="EC" id="5.6.2.1"/>
    </reaction>
</comment>
<dbReference type="InterPro" id="IPR003601">
    <property type="entry name" value="Topo_IA_2"/>
</dbReference>
<dbReference type="GO" id="GO:0003677">
    <property type="term" value="F:DNA binding"/>
    <property type="evidence" value="ECO:0007669"/>
    <property type="project" value="UniProtKB-KW"/>
</dbReference>
<dbReference type="CDD" id="cd03362">
    <property type="entry name" value="TOPRIM_TopoIA_TopoIII"/>
    <property type="match status" value="1"/>
</dbReference>
<dbReference type="SUPFAM" id="SSF56712">
    <property type="entry name" value="Prokaryotic type I DNA topoisomerase"/>
    <property type="match status" value="1"/>
</dbReference>
<dbReference type="RefSeq" id="WP_104932919.1">
    <property type="nucleotide sequence ID" value="NZ_CP019656.1"/>
</dbReference>
<dbReference type="PANTHER" id="PTHR11390:SF21">
    <property type="entry name" value="DNA TOPOISOMERASE 3-ALPHA"/>
    <property type="match status" value="1"/>
</dbReference>
<dbReference type="SMART" id="SM00436">
    <property type="entry name" value="TOP1Bc"/>
    <property type="match status" value="1"/>
</dbReference>
<dbReference type="Pfam" id="PF01131">
    <property type="entry name" value="Topoisom_bac"/>
    <property type="match status" value="1"/>
</dbReference>
<dbReference type="SMART" id="SM00437">
    <property type="entry name" value="TOP1Ac"/>
    <property type="match status" value="1"/>
</dbReference>
<dbReference type="InterPro" id="IPR003602">
    <property type="entry name" value="Topo_IA_DNA-bd_dom"/>
</dbReference>
<evidence type="ECO:0000256" key="13">
    <source>
        <dbReference type="SAM" id="MobiDB-lite"/>
    </source>
</evidence>
<dbReference type="Gene3D" id="1.10.460.10">
    <property type="entry name" value="Topoisomerase I, domain 2"/>
    <property type="match status" value="1"/>
</dbReference>
<dbReference type="NCBIfam" id="NF005829">
    <property type="entry name" value="PRK07726.1"/>
    <property type="match status" value="1"/>
</dbReference>
<evidence type="ECO:0000259" key="14">
    <source>
        <dbReference type="PROSITE" id="PS50880"/>
    </source>
</evidence>
<dbReference type="PRINTS" id="PR00417">
    <property type="entry name" value="PRTPISMRASEI"/>
</dbReference>
<evidence type="ECO:0000256" key="9">
    <source>
        <dbReference type="ARBA" id="ARBA00030003"/>
    </source>
</evidence>
<evidence type="ECO:0000256" key="11">
    <source>
        <dbReference type="ARBA" id="ARBA00032235"/>
    </source>
</evidence>
<name>A0A2L1U7D3_9BACL</name>
<evidence type="ECO:0000259" key="15">
    <source>
        <dbReference type="PROSITE" id="PS52039"/>
    </source>
</evidence>
<dbReference type="InterPro" id="IPR023406">
    <property type="entry name" value="Topo_IA_AS"/>
</dbReference>